<dbReference type="AlphaFoldDB" id="A0A096NHE8"/>
<dbReference type="GeneTree" id="ENSGT00390000009759"/>
<dbReference type="InterPro" id="IPR000924">
    <property type="entry name" value="Glu/Gln-tRNA-synth"/>
</dbReference>
<comment type="catalytic activity">
    <reaction evidence="18">
        <text>tRNA(Glx) + L-glutamate + ATP = L-glutamyl-tRNA(Glx) + AMP + diphosphate</text>
        <dbReference type="Rhea" id="RHEA:18397"/>
        <dbReference type="Rhea" id="RHEA-COMP:9713"/>
        <dbReference type="Rhea" id="RHEA-COMP:9716"/>
        <dbReference type="ChEBI" id="CHEBI:29985"/>
        <dbReference type="ChEBI" id="CHEBI:30616"/>
        <dbReference type="ChEBI" id="CHEBI:33019"/>
        <dbReference type="ChEBI" id="CHEBI:78442"/>
        <dbReference type="ChEBI" id="CHEBI:78520"/>
        <dbReference type="ChEBI" id="CHEBI:456215"/>
        <dbReference type="EC" id="6.1.1.24"/>
    </reaction>
    <physiologicalReaction direction="left-to-right" evidence="18">
        <dbReference type="Rhea" id="RHEA:18398"/>
    </physiologicalReaction>
</comment>
<dbReference type="GO" id="GO:0005759">
    <property type="term" value="C:mitochondrial matrix"/>
    <property type="evidence" value="ECO:0007669"/>
    <property type="project" value="UniProtKB-SubCell"/>
</dbReference>
<keyword evidence="7" id="KW-0694">RNA-binding</keyword>
<dbReference type="PRINTS" id="PR00987">
    <property type="entry name" value="TRNASYNTHGLU"/>
</dbReference>
<dbReference type="PROSITE" id="PS00178">
    <property type="entry name" value="AA_TRNA_LIGASE_I"/>
    <property type="match status" value="1"/>
</dbReference>
<dbReference type="InterPro" id="IPR020058">
    <property type="entry name" value="Glu/Gln-tRNA-synth_Ib_cat-dom"/>
</dbReference>
<dbReference type="Proteomes" id="UP000028761">
    <property type="component" value="Chromosome 18"/>
</dbReference>
<gene>
    <name evidence="24" type="primary">EARS2</name>
</gene>
<dbReference type="EC" id="6.1.1.17" evidence="3"/>
<dbReference type="SUPFAM" id="SSF48163">
    <property type="entry name" value="An anticodon-binding domain of class I aminoacyl-tRNA synthetases"/>
    <property type="match status" value="1"/>
</dbReference>
<evidence type="ECO:0000256" key="20">
    <source>
        <dbReference type="ARBA" id="ARBA00059125"/>
    </source>
</evidence>
<reference evidence="24" key="3">
    <citation type="submission" date="2025-09" db="UniProtKB">
        <authorList>
            <consortium name="Ensembl"/>
        </authorList>
    </citation>
    <scope>IDENTIFICATION</scope>
</reference>
<keyword evidence="9" id="KW-0809">Transit peptide</keyword>
<dbReference type="FunFam" id="3.40.50.620:FF:000045">
    <property type="entry name" value="Glutamate--tRNA ligase, mitochondrial"/>
    <property type="match status" value="1"/>
</dbReference>
<dbReference type="GO" id="GO:0008270">
    <property type="term" value="F:zinc ion binding"/>
    <property type="evidence" value="ECO:0007669"/>
    <property type="project" value="InterPro"/>
</dbReference>
<dbReference type="SUPFAM" id="SSF52374">
    <property type="entry name" value="Nucleotidylyl transferase"/>
    <property type="match status" value="1"/>
</dbReference>
<evidence type="ECO:0000256" key="11">
    <source>
        <dbReference type="ARBA" id="ARBA00023146"/>
    </source>
</evidence>
<dbReference type="InterPro" id="IPR004527">
    <property type="entry name" value="Glu-tRNA-ligase_bac/mito"/>
</dbReference>
<evidence type="ECO:0000256" key="14">
    <source>
        <dbReference type="ARBA" id="ARBA00044142"/>
    </source>
</evidence>
<evidence type="ECO:0000256" key="10">
    <source>
        <dbReference type="ARBA" id="ARBA00023128"/>
    </source>
</evidence>
<dbReference type="Gene3D" id="1.10.10.350">
    <property type="match status" value="1"/>
</dbReference>
<evidence type="ECO:0000256" key="21">
    <source>
        <dbReference type="RuleBase" id="RU363037"/>
    </source>
</evidence>
<dbReference type="GO" id="GO:0050561">
    <property type="term" value="F:glutamate-tRNA(Gln) ligase activity"/>
    <property type="evidence" value="ECO:0007669"/>
    <property type="project" value="UniProtKB-EC"/>
</dbReference>
<dbReference type="InterPro" id="IPR049940">
    <property type="entry name" value="GluQ/Sye"/>
</dbReference>
<evidence type="ECO:0000256" key="4">
    <source>
        <dbReference type="ARBA" id="ARBA00022598"/>
    </source>
</evidence>
<dbReference type="InterPro" id="IPR008925">
    <property type="entry name" value="aa_tRNA-synth_I_cd-bd_sf"/>
</dbReference>
<dbReference type="InterPro" id="IPR020751">
    <property type="entry name" value="aa-tRNA-synth_I_codon-bd_sub2"/>
</dbReference>
<dbReference type="GeneID" id="101006187"/>
<dbReference type="CDD" id="cd00808">
    <property type="entry name" value="GluRS_core"/>
    <property type="match status" value="1"/>
</dbReference>
<dbReference type="Gene3D" id="3.40.50.620">
    <property type="entry name" value="HUPs"/>
    <property type="match status" value="1"/>
</dbReference>
<evidence type="ECO:0000256" key="16">
    <source>
        <dbReference type="ARBA" id="ARBA00044313"/>
    </source>
</evidence>
<dbReference type="eggNOG" id="KOG1149">
    <property type="taxonomic scope" value="Eukaryota"/>
</dbReference>
<keyword evidence="4 21" id="KW-0436">Ligase</keyword>
<dbReference type="HOGENOM" id="CLU_015768_6_3_1"/>
<name>A0A096NHE8_PAPAN</name>
<feature type="domain" description="Glutamyl/glutaminyl-tRNA synthetase class Ib catalytic" evidence="22">
    <location>
        <begin position="37"/>
        <end position="351"/>
    </location>
</feature>
<dbReference type="GO" id="GO:0000049">
    <property type="term" value="F:tRNA binding"/>
    <property type="evidence" value="ECO:0007669"/>
    <property type="project" value="InterPro"/>
</dbReference>
<dbReference type="RefSeq" id="XP_003916723.1">
    <property type="nucleotide sequence ID" value="XM_003916674.5"/>
</dbReference>
<dbReference type="ExpressionAtlas" id="A0A096NHE8">
    <property type="expression patterns" value="baseline"/>
</dbReference>
<reference evidence="24 25" key="1">
    <citation type="submission" date="2012-03" db="EMBL/GenBank/DDBJ databases">
        <title>Whole Genome Assembly of Papio anubis.</title>
        <authorList>
            <person name="Liu Y.L."/>
            <person name="Abraham K.A."/>
            <person name="Akbar H.A."/>
            <person name="Ali S.A."/>
            <person name="Anosike U.A."/>
            <person name="Aqrawi P.A."/>
            <person name="Arias F.A."/>
            <person name="Attaway T.A."/>
            <person name="Awwad R.A."/>
            <person name="Babu C.B."/>
            <person name="Bandaranaike D.B."/>
            <person name="Battles P.B."/>
            <person name="Bell A.B."/>
            <person name="Beltran B.B."/>
            <person name="Berhane-Mersha D.B."/>
            <person name="Bess C.B."/>
            <person name="Bickham C.B."/>
            <person name="Bolden T.B."/>
            <person name="Carter K.C."/>
            <person name="Chau D.C."/>
            <person name="Chavez A.C."/>
            <person name="Clerc-Blankenburg K.C."/>
            <person name="Coyle M.C."/>
            <person name="Dao M.D."/>
            <person name="Davila M.L.D."/>
            <person name="Davy-Carroll L.D."/>
            <person name="Denson S.D."/>
            <person name="Dinh H.D."/>
            <person name="Fernandez S.F."/>
            <person name="Fernando P.F."/>
            <person name="Forbes L.F."/>
            <person name="Francis C.F."/>
            <person name="Francisco L.F."/>
            <person name="Fu Q.F."/>
            <person name="Garcia-Iii R.G."/>
            <person name="Garrett T.G."/>
            <person name="Gross S.G."/>
            <person name="Gubbala S.G."/>
            <person name="Hirani K.H."/>
            <person name="Hogues M.H."/>
            <person name="Hollins B.H."/>
            <person name="Jackson L.J."/>
            <person name="Javaid M.J."/>
            <person name="Jhangiani S.J."/>
            <person name="Johnson A.J."/>
            <person name="Johnson B.J."/>
            <person name="Jones J.J."/>
            <person name="Joshi V.J."/>
            <person name="Kalu J.K."/>
            <person name="Khan N.K."/>
            <person name="Korchina V.K."/>
            <person name="Kovar C.K."/>
            <person name="Lago L.L."/>
            <person name="Lara F.L."/>
            <person name="Le T.-K.L."/>
            <person name="Lee S.L."/>
            <person name="Legall-Iii F.L."/>
            <person name="Lemon S.L."/>
            <person name="Liu J.L."/>
            <person name="Liu Y.-S.L."/>
            <person name="Liyanage D.L."/>
            <person name="Lopez J.L."/>
            <person name="Lorensuhewa L.L."/>
            <person name="Mata R.M."/>
            <person name="Mathew T.M."/>
            <person name="Mercado C.M."/>
            <person name="Mercado I.M."/>
            <person name="Morales K.M."/>
            <person name="Morgan M.M."/>
            <person name="Munidasa M.M."/>
            <person name="Ngo D.N."/>
            <person name="Nguyen L.N."/>
            <person name="Nguyen T.N."/>
            <person name="Nguyen N.N."/>
            <person name="Obregon M.O."/>
            <person name="Okwuonu G.O."/>
            <person name="Ongeri F.O."/>
            <person name="Onwere C.O."/>
            <person name="Osifeso I.O."/>
            <person name="Parra A.P."/>
            <person name="Patil S.P."/>
            <person name="Perez A.P."/>
            <person name="Perez Y.P."/>
            <person name="Pham C.P."/>
            <person name="Pu L.-L.P."/>
            <person name="Puazo M.P."/>
            <person name="Quiroz J.Q."/>
            <person name="Rouhana J.R."/>
            <person name="Ruiz M.R."/>
            <person name="Ruiz S.-J.R."/>
            <person name="Saada N.S."/>
            <person name="Santibanez J.S."/>
            <person name="Scheel M.S."/>
            <person name="Schneider B.S."/>
            <person name="Simmons D.S."/>
            <person name="Sisson I.S."/>
            <person name="Tang L.-Y.T."/>
            <person name="Thornton R.T."/>
            <person name="Tisius J.T."/>
            <person name="Toledanes G.T."/>
            <person name="Trejos Z.T."/>
            <person name="Usmani K.U."/>
            <person name="Varghese R.V."/>
            <person name="Vattathil S.V."/>
            <person name="Vee V.V."/>
            <person name="Walker D.W."/>
            <person name="Weissenberger G.W."/>
            <person name="White C.W."/>
            <person name="Williams A.W."/>
            <person name="Woodworth J.W."/>
            <person name="Wright R.W."/>
            <person name="Zhu Y.Z."/>
            <person name="Han Y.H."/>
            <person name="Newsham I.N."/>
            <person name="Nazareth L.N."/>
            <person name="Worley K.W."/>
            <person name="Muzny D.M."/>
            <person name="Rogers J.R."/>
            <person name="Gibbs R.G."/>
        </authorList>
    </citation>
    <scope>NUCLEOTIDE SEQUENCE [LARGE SCALE GENOMIC DNA]</scope>
</reference>
<dbReference type="InterPro" id="IPR014729">
    <property type="entry name" value="Rossmann-like_a/b/a_fold"/>
</dbReference>
<keyword evidence="11 21" id="KW-0030">Aminoacyl-tRNA synthetase</keyword>
<evidence type="ECO:0000256" key="19">
    <source>
        <dbReference type="ARBA" id="ARBA00047689"/>
    </source>
</evidence>
<dbReference type="GO" id="GO:0006424">
    <property type="term" value="P:glutamyl-tRNA aminoacylation"/>
    <property type="evidence" value="ECO:0007669"/>
    <property type="project" value="InterPro"/>
</dbReference>
<comment type="catalytic activity">
    <reaction evidence="17">
        <text>tRNA(Glu) + L-glutamate + ATP = L-glutamyl-tRNA(Glu) + AMP + diphosphate</text>
        <dbReference type="Rhea" id="RHEA:23540"/>
        <dbReference type="Rhea" id="RHEA-COMP:9663"/>
        <dbReference type="Rhea" id="RHEA-COMP:9680"/>
        <dbReference type="ChEBI" id="CHEBI:29985"/>
        <dbReference type="ChEBI" id="CHEBI:30616"/>
        <dbReference type="ChEBI" id="CHEBI:33019"/>
        <dbReference type="ChEBI" id="CHEBI:78442"/>
        <dbReference type="ChEBI" id="CHEBI:78520"/>
        <dbReference type="ChEBI" id="CHEBI:456215"/>
        <dbReference type="EC" id="6.1.1.17"/>
    </reaction>
    <physiologicalReaction direction="left-to-right" evidence="17">
        <dbReference type="Rhea" id="RHEA:23541"/>
    </physiologicalReaction>
</comment>
<dbReference type="GO" id="GO:0005524">
    <property type="term" value="F:ATP binding"/>
    <property type="evidence" value="ECO:0007669"/>
    <property type="project" value="UniProtKB-KW"/>
</dbReference>
<accession>A0A096NHE8</accession>
<evidence type="ECO:0000256" key="3">
    <source>
        <dbReference type="ARBA" id="ARBA00012835"/>
    </source>
</evidence>
<evidence type="ECO:0000313" key="24">
    <source>
        <dbReference type="Ensembl" id="ENSPANP00000012396.1"/>
    </source>
</evidence>
<dbReference type="Bgee" id="ENSPANG00000015102">
    <property type="expression patterns" value="Expressed in postnatal subventricular zone and 63 other cell types or tissues"/>
</dbReference>
<sequence>MAALLRRLLQSGRPSAASGRPVGRREASLGTGPGVAVRVRFAPSPTGFLHLGGLRTALYNYIFAKKYQGSFILRLEDTDQTRFVPGAAENIEDMLEWAGIPPDESPRRGGPAGPYQQSQRLELYAQATEALLKTGAAYPCFCSPQRLELLKKEALRNHQMPRYDNRCRNMSQEQVAQKLAKDPKPVIRFRLEQAAPAFEDLVYGWNRHDVASVEGDPVIMKSDGFPTYHLACVVDDHHMGISHVLRGSEWLVSTAKHLLLYQALGWHPPHFAHLPLLLNRDGSKLSKRQGDIFLEHFAAEGFLPDSLLDIITNCGSGFAENQMGRTLPELITQFNLTRVTCHSALLDLEKLPEFNRLHLQRLVNNESQRCQLVEKLQALVEEAFGSQLQNRDVLNPIYVERILLLRQGHICRLQDLVSPVYSYLWTRPAVGRTQLDAISEEVDVIAKRVLGLLERSGMSLTQDMLSGELKKLSEGLEGTKYSNVMKLLRVALSGQQQGPPVAEMMLSLGPKEVRERIQKVVSS</sequence>
<dbReference type="FunFam" id="1.10.10.350:FF:000003">
    <property type="entry name" value="probable glutamate--tRNA ligase, mitochondrial isoform X2"/>
    <property type="match status" value="1"/>
</dbReference>
<comment type="similarity">
    <text evidence="2">Belongs to the class-I aminoacyl-tRNA synthetase family. Glutamate--tRNA ligase type 1 subfamily.</text>
</comment>
<evidence type="ECO:0000256" key="1">
    <source>
        <dbReference type="ARBA" id="ARBA00004305"/>
    </source>
</evidence>
<feature type="domain" description="Aminoacyl-tRNA synthetase class I anticodon-binding" evidence="23">
    <location>
        <begin position="374"/>
        <end position="520"/>
    </location>
</feature>
<dbReference type="Pfam" id="PF00749">
    <property type="entry name" value="tRNA-synt_1c"/>
    <property type="match status" value="1"/>
</dbReference>
<evidence type="ECO:0000256" key="12">
    <source>
        <dbReference type="ARBA" id="ARBA00030865"/>
    </source>
</evidence>
<evidence type="ECO:0000256" key="17">
    <source>
        <dbReference type="ARBA" id="ARBA00047366"/>
    </source>
</evidence>
<organism evidence="24 25">
    <name type="scientific">Papio anubis</name>
    <name type="common">Olive baboon</name>
    <dbReference type="NCBI Taxonomy" id="9555"/>
    <lineage>
        <taxon>Eukaryota</taxon>
        <taxon>Metazoa</taxon>
        <taxon>Chordata</taxon>
        <taxon>Craniata</taxon>
        <taxon>Vertebrata</taxon>
        <taxon>Euteleostomi</taxon>
        <taxon>Mammalia</taxon>
        <taxon>Eutheria</taxon>
        <taxon>Euarchontoglires</taxon>
        <taxon>Primates</taxon>
        <taxon>Haplorrhini</taxon>
        <taxon>Catarrhini</taxon>
        <taxon>Cercopithecidae</taxon>
        <taxon>Cercopithecinae</taxon>
        <taxon>Papio</taxon>
    </lineage>
</organism>
<keyword evidence="6 21" id="KW-0067">ATP-binding</keyword>
<evidence type="ECO:0000256" key="5">
    <source>
        <dbReference type="ARBA" id="ARBA00022741"/>
    </source>
</evidence>
<reference evidence="24" key="2">
    <citation type="submission" date="2025-08" db="UniProtKB">
        <authorList>
            <consortium name="Ensembl"/>
        </authorList>
    </citation>
    <scope>IDENTIFICATION</scope>
</reference>
<keyword evidence="8 21" id="KW-0648">Protein biosynthesis</keyword>
<dbReference type="PANTHER" id="PTHR43311">
    <property type="entry name" value="GLUTAMATE--TRNA LIGASE"/>
    <property type="match status" value="1"/>
</dbReference>
<evidence type="ECO:0000256" key="9">
    <source>
        <dbReference type="ARBA" id="ARBA00022946"/>
    </source>
</evidence>
<dbReference type="CTD" id="124454"/>
<keyword evidence="25" id="KW-1185">Reference proteome</keyword>
<comment type="function">
    <text evidence="20">Non-discriminating glutamyl-tRNA synthetase that catalyzes aminoacylation of both mitochondrial tRNA(Glu) and tRNA(Gln) and participates in RNA aminoacylation for mitochondrial protein translation. Attachs glutamate to tRNA(Glu) or tRNA(Gln) in a two-step reaction: glutamate is first activated by ATP to form Glu-AMP and then transferred to the acceptor end of tRNA(Glu) or tRNA(Gln). In vitro, cytoplasmic tRNA(Gln) is slightly glutamylated, but with low activity.</text>
</comment>
<dbReference type="HAMAP" id="MF_00022">
    <property type="entry name" value="Glu_tRNA_synth_type1"/>
    <property type="match status" value="1"/>
</dbReference>
<evidence type="ECO:0000256" key="7">
    <source>
        <dbReference type="ARBA" id="ARBA00022884"/>
    </source>
</evidence>
<dbReference type="InterPro" id="IPR001412">
    <property type="entry name" value="aa-tRNA-synth_I_CS"/>
</dbReference>
<comment type="catalytic activity">
    <reaction evidence="19">
        <text>tRNA(Gln) + L-glutamate + ATP = L-glutamyl-tRNA(Gln) + AMP + diphosphate</text>
        <dbReference type="Rhea" id="RHEA:64612"/>
        <dbReference type="Rhea" id="RHEA-COMP:9662"/>
        <dbReference type="Rhea" id="RHEA-COMP:9684"/>
        <dbReference type="ChEBI" id="CHEBI:29985"/>
        <dbReference type="ChEBI" id="CHEBI:30616"/>
        <dbReference type="ChEBI" id="CHEBI:33019"/>
        <dbReference type="ChEBI" id="CHEBI:78442"/>
        <dbReference type="ChEBI" id="CHEBI:78520"/>
        <dbReference type="ChEBI" id="CHEBI:456215"/>
    </reaction>
    <physiologicalReaction direction="left-to-right" evidence="19">
        <dbReference type="Rhea" id="RHEA:64613"/>
    </physiologicalReaction>
</comment>
<proteinExistence type="inferred from homology"/>
<dbReference type="Pfam" id="PF19269">
    <property type="entry name" value="Anticodon_2"/>
    <property type="match status" value="1"/>
</dbReference>
<evidence type="ECO:0000259" key="23">
    <source>
        <dbReference type="Pfam" id="PF19269"/>
    </source>
</evidence>
<dbReference type="InterPro" id="IPR045462">
    <property type="entry name" value="aa-tRNA-synth_I_cd-bd"/>
</dbReference>
<keyword evidence="10" id="KW-0496">Mitochondrion</keyword>
<protein>
    <recommendedName>
        <fullName evidence="14">Nondiscriminating glutamyl-tRNA synthetase EARS2, mitochondrial</fullName>
        <ecNumber evidence="3">6.1.1.17</ecNumber>
        <ecNumber evidence="13">6.1.1.24</ecNumber>
    </recommendedName>
    <alternativeName>
        <fullName evidence="16">Glutamate--tRNA(Gln) ligase EARS2, mitochondrial</fullName>
    </alternativeName>
    <alternativeName>
        <fullName evidence="12">Glutamyl-tRNA synthetase</fullName>
    </alternativeName>
    <alternativeName>
        <fullName evidence="15">Mitochondrial glutamyl-tRNA synthetase</fullName>
    </alternativeName>
</protein>
<dbReference type="OrthoDB" id="428822at2759"/>
<evidence type="ECO:0000256" key="6">
    <source>
        <dbReference type="ARBA" id="ARBA00022840"/>
    </source>
</evidence>
<evidence type="ECO:0000256" key="15">
    <source>
        <dbReference type="ARBA" id="ARBA00044251"/>
    </source>
</evidence>
<evidence type="ECO:0000256" key="8">
    <source>
        <dbReference type="ARBA" id="ARBA00022917"/>
    </source>
</evidence>
<evidence type="ECO:0000256" key="13">
    <source>
        <dbReference type="ARBA" id="ARBA00044054"/>
    </source>
</evidence>
<dbReference type="KEGG" id="panu:101006187"/>
<dbReference type="EC" id="6.1.1.24" evidence="13"/>
<evidence type="ECO:0000259" key="22">
    <source>
        <dbReference type="Pfam" id="PF00749"/>
    </source>
</evidence>
<dbReference type="PANTHER" id="PTHR43311:SF2">
    <property type="entry name" value="GLUTAMATE--TRNA LIGASE, MITOCHONDRIAL-RELATED"/>
    <property type="match status" value="1"/>
</dbReference>
<dbReference type="NCBIfam" id="TIGR00464">
    <property type="entry name" value="gltX_bact"/>
    <property type="match status" value="1"/>
</dbReference>
<dbReference type="GO" id="GO:0004818">
    <property type="term" value="F:glutamate-tRNA ligase activity"/>
    <property type="evidence" value="ECO:0007669"/>
    <property type="project" value="UniProtKB-EC"/>
</dbReference>
<dbReference type="Ensembl" id="ENSPANT00000015975.3">
    <property type="protein sequence ID" value="ENSPANP00000012396.1"/>
    <property type="gene ID" value="ENSPANG00000015102.3"/>
</dbReference>
<evidence type="ECO:0000256" key="2">
    <source>
        <dbReference type="ARBA" id="ARBA00007894"/>
    </source>
</evidence>
<evidence type="ECO:0000313" key="25">
    <source>
        <dbReference type="Proteomes" id="UP000028761"/>
    </source>
</evidence>
<keyword evidence="5 21" id="KW-0547">Nucleotide-binding</keyword>
<comment type="subcellular location">
    <subcellularLocation>
        <location evidence="1">Mitochondrion matrix</location>
    </subcellularLocation>
</comment>
<dbReference type="InterPro" id="IPR033910">
    <property type="entry name" value="GluRS_core"/>
</dbReference>
<evidence type="ECO:0000256" key="18">
    <source>
        <dbReference type="ARBA" id="ARBA00047479"/>
    </source>
</evidence>